<sequence length="203" mass="22381">MQTTIHKNMFTGIIEGMGQVQVIREEGTNKQFTLSSPFTHELQIDQSVAHNGICLTVVNITETDYTVTAIDETLQKTNLNSLQVGDKVNLERCMSANGRFDGHIVQGHVDQVAVCESVEDQNGSWVFTFCYDPSLGNVTVEKGSVTVNGISLTVVNSQEDRFSVAIIPYTYEHTNLHQVKPGSTVNLEFDIIGKYVARLLGKA</sequence>
<evidence type="ECO:0000259" key="11">
    <source>
        <dbReference type="PROSITE" id="PS51177"/>
    </source>
</evidence>
<dbReference type="PIRSF" id="PIRSF000498">
    <property type="entry name" value="Riboflavin_syn_A"/>
    <property type="match status" value="1"/>
</dbReference>
<dbReference type="EMBL" id="BMFP01000001">
    <property type="protein sequence ID" value="GGF99194.1"/>
    <property type="molecule type" value="Genomic_DNA"/>
</dbReference>
<dbReference type="PROSITE" id="PS51177">
    <property type="entry name" value="LUMAZINE_BIND"/>
    <property type="match status" value="2"/>
</dbReference>
<dbReference type="NCBIfam" id="NF006767">
    <property type="entry name" value="PRK09289.1"/>
    <property type="match status" value="1"/>
</dbReference>
<dbReference type="InterPro" id="IPR023366">
    <property type="entry name" value="ATP_synth_asu-like_sf"/>
</dbReference>
<dbReference type="PANTHER" id="PTHR21098">
    <property type="entry name" value="RIBOFLAVIN SYNTHASE ALPHA CHAIN"/>
    <property type="match status" value="1"/>
</dbReference>
<dbReference type="Gene3D" id="2.40.30.20">
    <property type="match status" value="2"/>
</dbReference>
<evidence type="ECO:0000256" key="5">
    <source>
        <dbReference type="ARBA" id="ARBA00013950"/>
    </source>
</evidence>
<protein>
    <recommendedName>
        <fullName evidence="5 9">Riboflavin synthase</fullName>
        <ecNumber evidence="4 9">2.5.1.9</ecNumber>
    </recommendedName>
</protein>
<evidence type="ECO:0000256" key="3">
    <source>
        <dbReference type="ARBA" id="ARBA00004887"/>
    </source>
</evidence>
<evidence type="ECO:0000256" key="1">
    <source>
        <dbReference type="ARBA" id="ARBA00000968"/>
    </source>
</evidence>
<accession>A0ABQ1VU27</accession>
<evidence type="ECO:0000313" key="12">
    <source>
        <dbReference type="EMBL" id="GGF99194.1"/>
    </source>
</evidence>
<dbReference type="InterPro" id="IPR017938">
    <property type="entry name" value="Riboflavin_synthase-like_b-brl"/>
</dbReference>
<comment type="pathway">
    <text evidence="3">Cofactor biosynthesis; riboflavin biosynthesis; riboflavin from 2-hydroxy-3-oxobutyl phosphate and 5-amino-6-(D-ribitylamino)uracil: step 2/2.</text>
</comment>
<comment type="function">
    <text evidence="2">Catalyzes the dismutation of two molecules of 6,7-dimethyl-8-ribityllumazine, resulting in the formation of riboflavin and 5-amino-6-(D-ribitylamino)uracil.</text>
</comment>
<name>A0ABQ1VU27_9BACT</name>
<gene>
    <name evidence="12" type="primary">ribE</name>
    <name evidence="12" type="ORF">GCM10011323_00400</name>
</gene>
<dbReference type="PANTHER" id="PTHR21098:SF12">
    <property type="entry name" value="RIBOFLAVIN SYNTHASE"/>
    <property type="match status" value="1"/>
</dbReference>
<feature type="repeat" description="Lumazine-binding" evidence="10">
    <location>
        <begin position="104"/>
        <end position="200"/>
    </location>
</feature>
<keyword evidence="6" id="KW-0686">Riboflavin biosynthesis</keyword>
<evidence type="ECO:0000256" key="6">
    <source>
        <dbReference type="ARBA" id="ARBA00022619"/>
    </source>
</evidence>
<comment type="caution">
    <text evidence="12">The sequence shown here is derived from an EMBL/GenBank/DDBJ whole genome shotgun (WGS) entry which is preliminary data.</text>
</comment>
<dbReference type="CDD" id="cd00402">
    <property type="entry name" value="Riboflavin_synthase_like"/>
    <property type="match status" value="1"/>
</dbReference>
<reference evidence="13" key="1">
    <citation type="journal article" date="2019" name="Int. J. Syst. Evol. Microbiol.">
        <title>The Global Catalogue of Microorganisms (GCM) 10K type strain sequencing project: providing services to taxonomists for standard genome sequencing and annotation.</title>
        <authorList>
            <consortium name="The Broad Institute Genomics Platform"/>
            <consortium name="The Broad Institute Genome Sequencing Center for Infectious Disease"/>
            <person name="Wu L."/>
            <person name="Ma J."/>
        </authorList>
    </citation>
    <scope>NUCLEOTIDE SEQUENCE [LARGE SCALE GENOMIC DNA]</scope>
    <source>
        <strain evidence="13">CGMCC 1.12749</strain>
    </source>
</reference>
<feature type="domain" description="Lumazine-binding" evidence="11">
    <location>
        <begin position="9"/>
        <end position="103"/>
    </location>
</feature>
<dbReference type="EC" id="2.5.1.9" evidence="4 9"/>
<keyword evidence="13" id="KW-1185">Reference proteome</keyword>
<evidence type="ECO:0000256" key="2">
    <source>
        <dbReference type="ARBA" id="ARBA00002803"/>
    </source>
</evidence>
<dbReference type="Proteomes" id="UP000634043">
    <property type="component" value="Unassembled WGS sequence"/>
</dbReference>
<proteinExistence type="predicted"/>
<dbReference type="InterPro" id="IPR026017">
    <property type="entry name" value="Lumazine-bd_dom"/>
</dbReference>
<evidence type="ECO:0000256" key="9">
    <source>
        <dbReference type="NCBIfam" id="TIGR00187"/>
    </source>
</evidence>
<dbReference type="SUPFAM" id="SSF63380">
    <property type="entry name" value="Riboflavin synthase domain-like"/>
    <property type="match status" value="2"/>
</dbReference>
<comment type="catalytic activity">
    <reaction evidence="1">
        <text>2 6,7-dimethyl-8-(1-D-ribityl)lumazine + H(+) = 5-amino-6-(D-ribitylamino)uracil + riboflavin</text>
        <dbReference type="Rhea" id="RHEA:20772"/>
        <dbReference type="ChEBI" id="CHEBI:15378"/>
        <dbReference type="ChEBI" id="CHEBI:15934"/>
        <dbReference type="ChEBI" id="CHEBI:57986"/>
        <dbReference type="ChEBI" id="CHEBI:58201"/>
        <dbReference type="EC" id="2.5.1.9"/>
    </reaction>
</comment>
<feature type="repeat" description="Lumazine-binding" evidence="10">
    <location>
        <begin position="9"/>
        <end position="103"/>
    </location>
</feature>
<dbReference type="NCBIfam" id="TIGR00187">
    <property type="entry name" value="ribE"/>
    <property type="match status" value="1"/>
</dbReference>
<evidence type="ECO:0000256" key="10">
    <source>
        <dbReference type="PROSITE-ProRule" id="PRU00524"/>
    </source>
</evidence>
<evidence type="ECO:0000313" key="13">
    <source>
        <dbReference type="Proteomes" id="UP000634043"/>
    </source>
</evidence>
<evidence type="ECO:0000256" key="7">
    <source>
        <dbReference type="ARBA" id="ARBA00022679"/>
    </source>
</evidence>
<evidence type="ECO:0000256" key="8">
    <source>
        <dbReference type="ARBA" id="ARBA00022737"/>
    </source>
</evidence>
<keyword evidence="8" id="KW-0677">Repeat</keyword>
<dbReference type="Pfam" id="PF00677">
    <property type="entry name" value="Lum_binding"/>
    <property type="match status" value="2"/>
</dbReference>
<organism evidence="12 13">
    <name type="scientific">Pontibacter amylolyticus</name>
    <dbReference type="NCBI Taxonomy" id="1424080"/>
    <lineage>
        <taxon>Bacteria</taxon>
        <taxon>Pseudomonadati</taxon>
        <taxon>Bacteroidota</taxon>
        <taxon>Cytophagia</taxon>
        <taxon>Cytophagales</taxon>
        <taxon>Hymenobacteraceae</taxon>
        <taxon>Pontibacter</taxon>
    </lineage>
</organism>
<keyword evidence="7" id="KW-0808">Transferase</keyword>
<evidence type="ECO:0000256" key="4">
    <source>
        <dbReference type="ARBA" id="ARBA00012827"/>
    </source>
</evidence>
<feature type="domain" description="Lumazine-binding" evidence="11">
    <location>
        <begin position="104"/>
        <end position="200"/>
    </location>
</feature>
<dbReference type="InterPro" id="IPR001783">
    <property type="entry name" value="Lumazine-bd"/>
</dbReference>